<gene>
    <name evidence="1" type="ORF">DEQ67_015745</name>
</gene>
<name>A0ACD5I0N3_9EURY</name>
<evidence type="ECO:0000313" key="1">
    <source>
        <dbReference type="EMBL" id="XRJ21551.1"/>
    </source>
</evidence>
<dbReference type="Proteomes" id="UP000257089">
    <property type="component" value="Plasmid p48N_2"/>
</dbReference>
<sequence>MSLTHTVSIEPVESGRTVDSLAAYLADETALSESEATDKAENGGTVARNSTAREAADLKRTIEVEFGVECSVTWVGTDGTEKSVVQFNRVKGAITGGAPPADATVAVANGDGPPLVAGDVFRDETYDLVYPEIDTESFELVVRLRNSNGEKITESLSVTHPDRVEIVDIEITFGDAQQITEGEDLLDFMVIKPREAAAAEATETLSTAGTVAQPLMARLEEAKSEGDREAMTDAAAEFRASEQYVEDPSELSVPLSDFKRAAERANSLSDLQNAIEEMFGSPATSVTDTASFADARERVASSLTAASLDSEPQQETVGRLEDAMRLFSLVERAAAEDEQLDRMGAVGRALDRPITLSDSLFPLPQNRIQAQADPATENGTQTEQLAETLTTVKRARNELVSTAFGPGAAAGADVSAISFSQNVAVDTTEGPSSEAGGEQRFQATQSQSDDWDGEREATPDDRDEGTDTTDVKRDEERDDHDIGDHLAEAVEDATEILDDADEHEEGDEEDALDDDFDDETDDEDDDDGVVGDGGSATMQPLRLGNLLGESTMETLGSVGLDDPNLSPDDALSVLETKTREVGADMQYELLDGVTTSAPHSPMSLLGESVGIMEEASDGVFEWIGPEAFYPVEPHVNPLGIAELQTMRKTLDRYEMGEIAHIENVLEGELRDRKHRTLERTEEYVGKETERVKEKKKSLQSTSASRWKTRRARPSSKSGKSIRASRFLPLTARRSK</sequence>
<evidence type="ECO:0000313" key="2">
    <source>
        <dbReference type="Proteomes" id="UP000257089"/>
    </source>
</evidence>
<geneLocation type="plasmid" evidence="1 2">
    <name>p48N_2</name>
</geneLocation>
<proteinExistence type="predicted"/>
<accession>A0ACD5I0N3</accession>
<protein>
    <submittedName>
        <fullName evidence="1">Uncharacterized protein</fullName>
    </submittedName>
</protein>
<dbReference type="EMBL" id="CP137691">
    <property type="protein sequence ID" value="XRJ21551.1"/>
    <property type="molecule type" value="Genomic_DNA"/>
</dbReference>
<reference evidence="1" key="1">
    <citation type="submission" date="2023-10" db="EMBL/GenBank/DDBJ databases">
        <title>A new archaeal virus that suppresses the transcription of host immunity genes.</title>
        <authorList>
            <person name="Turgeman-Grott I."/>
            <person name="Golan N."/>
            <person name="Neri U."/>
            <person name="Naki D."/>
            <person name="Altman N."/>
            <person name="Eizenshtein K."/>
            <person name="Choudhary D."/>
            <person name="Levi R."/>
            <person name="Himani H."/>
            <person name="Reshef L."/>
            <person name="Papke T.R."/>
            <person name="Gophna U."/>
        </authorList>
    </citation>
    <scope>NUCLEOTIDE SEQUENCE</scope>
    <source>
        <strain evidence="1">Atlit-48N</strain>
    </source>
</reference>
<organism evidence="1 2">
    <name type="scientific">Haloferax sp. Atlit-48N</name>
    <dbReference type="NCBI Taxonomy" id="2077198"/>
    <lineage>
        <taxon>Archaea</taxon>
        <taxon>Methanobacteriati</taxon>
        <taxon>Methanobacteriota</taxon>
        <taxon>Stenosarchaea group</taxon>
        <taxon>Halobacteria</taxon>
        <taxon>Halobacteriales</taxon>
        <taxon>Haloferacaceae</taxon>
        <taxon>Haloferax</taxon>
    </lineage>
</organism>
<keyword evidence="1" id="KW-0614">Plasmid</keyword>